<reference evidence="7 8" key="1">
    <citation type="submission" date="2018-05" db="EMBL/GenBank/DDBJ databases">
        <title>Reference genomes for bee gut microbiota database.</title>
        <authorList>
            <person name="Ellegaard K.M."/>
        </authorList>
    </citation>
    <scope>NUCLEOTIDE SEQUENCE [LARGE SCALE GENOMIC DNA]</scope>
    <source>
        <strain evidence="7 8">ESL0177</strain>
    </source>
</reference>
<dbReference type="HAMAP" id="MF_01661">
    <property type="entry name" value="D_rib_pyranase"/>
    <property type="match status" value="1"/>
</dbReference>
<evidence type="ECO:0000256" key="2">
    <source>
        <dbReference type="ARBA" id="ARBA00012862"/>
    </source>
</evidence>
<dbReference type="InterPro" id="IPR023064">
    <property type="entry name" value="D-ribose_pyranase"/>
</dbReference>
<dbReference type="AlphaFoldDB" id="A0A2V4DUZ4"/>
<keyword evidence="4 6" id="KW-0413">Isomerase</keyword>
<comment type="pathway">
    <text evidence="6">Carbohydrate metabolism; D-ribose degradation; D-ribose 5-phosphate from beta-D-ribopyranose: step 1/2.</text>
</comment>
<dbReference type="EMBL" id="QGLP01000005">
    <property type="protein sequence ID" value="PXZ04595.1"/>
    <property type="molecule type" value="Genomic_DNA"/>
</dbReference>
<sequence length="139" mass="15611">MYKSKLFNSVIVQTLAKMGHADQIAIGDAGLPIPENVERIDLALTFGVPSFMQVLESVTESMQIEKILLAEEIFKHNPEINKKILAQIKQIEESQQNIIDIEYVTHEMLKHQTAECKAVIRTGECSPYANIILQSGVIF</sequence>
<protein>
    <recommendedName>
        <fullName evidence="2 6">D-ribose pyranase</fullName>
        <ecNumber evidence="2 6">5.4.99.62</ecNumber>
    </recommendedName>
</protein>
<comment type="subcellular location">
    <subcellularLocation>
        <location evidence="6">Cytoplasm</location>
    </subcellularLocation>
</comment>
<evidence type="ECO:0000313" key="7">
    <source>
        <dbReference type="EMBL" id="PXZ04595.1"/>
    </source>
</evidence>
<evidence type="ECO:0000256" key="5">
    <source>
        <dbReference type="ARBA" id="ARBA00023277"/>
    </source>
</evidence>
<dbReference type="InterPro" id="IPR007721">
    <property type="entry name" value="RbsD_FucU"/>
</dbReference>
<proteinExistence type="inferred from homology"/>
<dbReference type="EC" id="5.4.99.62" evidence="2 6"/>
<dbReference type="PANTHER" id="PTHR37831">
    <property type="entry name" value="D-RIBOSE PYRANASE"/>
    <property type="match status" value="1"/>
</dbReference>
<feature type="binding site" evidence="6">
    <location>
        <begin position="128"/>
        <end position="130"/>
    </location>
    <ligand>
        <name>substrate</name>
    </ligand>
</feature>
<evidence type="ECO:0000256" key="1">
    <source>
        <dbReference type="ARBA" id="ARBA00000223"/>
    </source>
</evidence>
<comment type="function">
    <text evidence="6">Catalyzes the interconversion of beta-pyran and beta-furan forms of D-ribose.</text>
</comment>
<evidence type="ECO:0000313" key="8">
    <source>
        <dbReference type="Proteomes" id="UP000247483"/>
    </source>
</evidence>
<dbReference type="InterPro" id="IPR023750">
    <property type="entry name" value="RbsD-like_sf"/>
</dbReference>
<name>A0A2V4DUZ4_9GAMM</name>
<comment type="catalytic activity">
    <reaction evidence="1 6">
        <text>beta-D-ribopyranose = beta-D-ribofuranose</text>
        <dbReference type="Rhea" id="RHEA:25432"/>
        <dbReference type="ChEBI" id="CHEBI:27476"/>
        <dbReference type="ChEBI" id="CHEBI:47002"/>
        <dbReference type="EC" id="5.4.99.62"/>
    </reaction>
</comment>
<keyword evidence="5 6" id="KW-0119">Carbohydrate metabolism</keyword>
<dbReference type="NCBIfam" id="NF008761">
    <property type="entry name" value="PRK11797.1"/>
    <property type="match status" value="1"/>
</dbReference>
<comment type="caution">
    <text evidence="7">The sequence shown here is derived from an EMBL/GenBank/DDBJ whole genome shotgun (WGS) entry which is preliminary data.</text>
</comment>
<dbReference type="Proteomes" id="UP000247483">
    <property type="component" value="Unassembled WGS sequence"/>
</dbReference>
<evidence type="ECO:0000256" key="6">
    <source>
        <dbReference type="HAMAP-Rule" id="MF_01661"/>
    </source>
</evidence>
<feature type="binding site" evidence="6">
    <location>
        <position position="28"/>
    </location>
    <ligand>
        <name>substrate</name>
    </ligand>
</feature>
<dbReference type="GO" id="GO:0016872">
    <property type="term" value="F:intramolecular lyase activity"/>
    <property type="evidence" value="ECO:0007669"/>
    <property type="project" value="UniProtKB-UniRule"/>
</dbReference>
<dbReference type="GO" id="GO:0019303">
    <property type="term" value="P:D-ribose catabolic process"/>
    <property type="evidence" value="ECO:0007669"/>
    <property type="project" value="UniProtKB-UniRule"/>
</dbReference>
<accession>A0A2V4DUZ4</accession>
<evidence type="ECO:0000256" key="3">
    <source>
        <dbReference type="ARBA" id="ARBA00022490"/>
    </source>
</evidence>
<comment type="similarity">
    <text evidence="6">Belongs to the RbsD / FucU family. RbsD subfamily.</text>
</comment>
<dbReference type="UniPathway" id="UPA00916">
    <property type="reaction ID" value="UER00888"/>
</dbReference>
<keyword evidence="3 6" id="KW-0963">Cytoplasm</keyword>
<dbReference type="Gene3D" id="3.40.1650.10">
    <property type="entry name" value="RbsD-like domain"/>
    <property type="match status" value="1"/>
</dbReference>
<comment type="subunit">
    <text evidence="6">Homodecamer.</text>
</comment>
<dbReference type="Pfam" id="PF05025">
    <property type="entry name" value="RbsD_FucU"/>
    <property type="match status" value="1"/>
</dbReference>
<dbReference type="RefSeq" id="WP_034883629.1">
    <property type="nucleotide sequence ID" value="NZ_QGLP01000005.1"/>
</dbReference>
<dbReference type="GO" id="GO:0048029">
    <property type="term" value="F:monosaccharide binding"/>
    <property type="evidence" value="ECO:0007669"/>
    <property type="project" value="InterPro"/>
</dbReference>
<dbReference type="GO" id="GO:0005829">
    <property type="term" value="C:cytosol"/>
    <property type="evidence" value="ECO:0007669"/>
    <property type="project" value="TreeGrafter"/>
</dbReference>
<feature type="binding site" evidence="6">
    <location>
        <position position="106"/>
    </location>
    <ligand>
        <name>substrate</name>
    </ligand>
</feature>
<dbReference type="SUPFAM" id="SSF102546">
    <property type="entry name" value="RbsD-like"/>
    <property type="match status" value="1"/>
</dbReference>
<dbReference type="PANTHER" id="PTHR37831:SF1">
    <property type="entry name" value="D-RIBOSE PYRANASE"/>
    <property type="match status" value="1"/>
</dbReference>
<feature type="active site" description="Proton donor" evidence="6">
    <location>
        <position position="20"/>
    </location>
</feature>
<organism evidence="7 8">
    <name type="scientific">Gilliamella apicola</name>
    <dbReference type="NCBI Taxonomy" id="1196095"/>
    <lineage>
        <taxon>Bacteria</taxon>
        <taxon>Pseudomonadati</taxon>
        <taxon>Pseudomonadota</taxon>
        <taxon>Gammaproteobacteria</taxon>
        <taxon>Orbales</taxon>
        <taxon>Orbaceae</taxon>
        <taxon>Gilliamella</taxon>
    </lineage>
</organism>
<evidence type="ECO:0000256" key="4">
    <source>
        <dbReference type="ARBA" id="ARBA00023235"/>
    </source>
</evidence>
<gene>
    <name evidence="6" type="primary">rbsD</name>
    <name evidence="7" type="ORF">DKK79_09610</name>
</gene>
<dbReference type="GO" id="GO:0062193">
    <property type="term" value="F:D-ribose pyranase activity"/>
    <property type="evidence" value="ECO:0007669"/>
    <property type="project" value="UniProtKB-EC"/>
</dbReference>